<evidence type="ECO:0000256" key="7">
    <source>
        <dbReference type="ARBA" id="ARBA00023204"/>
    </source>
</evidence>
<keyword evidence="13" id="KW-1185">Reference proteome</keyword>
<evidence type="ECO:0000256" key="4">
    <source>
        <dbReference type="ARBA" id="ARBA00022741"/>
    </source>
</evidence>
<gene>
    <name evidence="12" type="ORF">SAMN02745716_1543</name>
</gene>
<dbReference type="PIRSF" id="PIRSF003128">
    <property type="entry name" value="RecN"/>
    <property type="match status" value="1"/>
</dbReference>
<evidence type="ECO:0000256" key="9">
    <source>
        <dbReference type="PIRNR" id="PIRNR003128"/>
    </source>
</evidence>
<dbReference type="GO" id="GO:0006281">
    <property type="term" value="P:DNA repair"/>
    <property type="evidence" value="ECO:0007669"/>
    <property type="project" value="UniProtKB-KW"/>
</dbReference>
<dbReference type="PANTHER" id="PTHR11059">
    <property type="entry name" value="DNA REPAIR PROTEIN RECN"/>
    <property type="match status" value="1"/>
</dbReference>
<feature type="coiled-coil region" evidence="10">
    <location>
        <begin position="271"/>
        <end position="298"/>
    </location>
</feature>
<name>A0A1H6FV64_THEAL</name>
<dbReference type="RefSeq" id="WP_093117881.1">
    <property type="nucleotide sequence ID" value="NZ_FNWJ01000002.1"/>
</dbReference>
<dbReference type="GO" id="GO:0009432">
    <property type="term" value="P:SOS response"/>
    <property type="evidence" value="ECO:0007669"/>
    <property type="project" value="TreeGrafter"/>
</dbReference>
<keyword evidence="6" id="KW-0067">ATP-binding</keyword>
<feature type="domain" description="RecF/RecN/SMC N-terminal" evidence="11">
    <location>
        <begin position="5"/>
        <end position="513"/>
    </location>
</feature>
<evidence type="ECO:0000256" key="5">
    <source>
        <dbReference type="ARBA" id="ARBA00022763"/>
    </source>
</evidence>
<evidence type="ECO:0000256" key="8">
    <source>
        <dbReference type="ARBA" id="ARBA00033408"/>
    </source>
</evidence>
<keyword evidence="4" id="KW-0547">Nucleotide-binding</keyword>
<evidence type="ECO:0000256" key="6">
    <source>
        <dbReference type="ARBA" id="ARBA00022840"/>
    </source>
</evidence>
<dbReference type="Proteomes" id="UP000222056">
    <property type="component" value="Unassembled WGS sequence"/>
</dbReference>
<keyword evidence="10" id="KW-0175">Coiled coil</keyword>
<dbReference type="GO" id="GO:0006310">
    <property type="term" value="P:DNA recombination"/>
    <property type="evidence" value="ECO:0007669"/>
    <property type="project" value="InterPro"/>
</dbReference>
<evidence type="ECO:0000313" key="13">
    <source>
        <dbReference type="Proteomes" id="UP000222056"/>
    </source>
</evidence>
<dbReference type="InterPro" id="IPR027417">
    <property type="entry name" value="P-loop_NTPase"/>
</dbReference>
<comment type="function">
    <text evidence="1 9">May be involved in recombinational repair of damaged DNA.</text>
</comment>
<protein>
    <recommendedName>
        <fullName evidence="3 9">DNA repair protein RecN</fullName>
    </recommendedName>
    <alternativeName>
        <fullName evidence="8 9">Recombination protein N</fullName>
    </alternativeName>
</protein>
<dbReference type="Gene3D" id="3.40.50.300">
    <property type="entry name" value="P-loop containing nucleotide triphosphate hydrolases"/>
    <property type="match status" value="2"/>
</dbReference>
<dbReference type="SUPFAM" id="SSF52540">
    <property type="entry name" value="P-loop containing nucleoside triphosphate hydrolases"/>
    <property type="match status" value="1"/>
</dbReference>
<dbReference type="Pfam" id="PF02463">
    <property type="entry name" value="SMC_N"/>
    <property type="match status" value="1"/>
</dbReference>
<keyword evidence="5 9" id="KW-0227">DNA damage</keyword>
<reference evidence="13" key="1">
    <citation type="submission" date="2016-10" db="EMBL/GenBank/DDBJ databases">
        <authorList>
            <person name="Varghese N."/>
            <person name="Submissions S."/>
        </authorList>
    </citation>
    <scope>NUCLEOTIDE SEQUENCE [LARGE SCALE GENOMIC DNA]</scope>
    <source>
        <strain evidence="13">ATCC 35263</strain>
    </source>
</reference>
<feature type="coiled-coil region" evidence="10">
    <location>
        <begin position="337"/>
        <end position="364"/>
    </location>
</feature>
<evidence type="ECO:0000256" key="10">
    <source>
        <dbReference type="SAM" id="Coils"/>
    </source>
</evidence>
<dbReference type="OrthoDB" id="9806954at2"/>
<keyword evidence="7 9" id="KW-0234">DNA repair</keyword>
<dbReference type="CDD" id="cd03241">
    <property type="entry name" value="ABC_RecN"/>
    <property type="match status" value="1"/>
</dbReference>
<accession>A0A1H6FV64</accession>
<dbReference type="PANTHER" id="PTHR11059:SF0">
    <property type="entry name" value="DNA REPAIR PROTEIN RECN"/>
    <property type="match status" value="1"/>
</dbReference>
<dbReference type="STRING" id="29539.SAMN02745716_1543"/>
<evidence type="ECO:0000256" key="2">
    <source>
        <dbReference type="ARBA" id="ARBA00009441"/>
    </source>
</evidence>
<organism evidence="12 13">
    <name type="scientific">Thermoleophilum album</name>
    <dbReference type="NCBI Taxonomy" id="29539"/>
    <lineage>
        <taxon>Bacteria</taxon>
        <taxon>Bacillati</taxon>
        <taxon>Actinomycetota</taxon>
        <taxon>Thermoleophilia</taxon>
        <taxon>Thermoleophilales</taxon>
        <taxon>Thermoleophilaceae</taxon>
        <taxon>Thermoleophilum</taxon>
    </lineage>
</organism>
<evidence type="ECO:0000313" key="12">
    <source>
        <dbReference type="EMBL" id="SEH14170.1"/>
    </source>
</evidence>
<proteinExistence type="inferred from homology"/>
<sequence>MLTELRIDKLLLIDRAELRLAPGLNVITGETGAGKTLLVHALELLLGARPRKGCVRPGSEEAWVEAVFETSPDLFAGEGLGLERARALAAADEELIVARRVGADGRSRAYVGGRAVSLADLRAVTERLLGFVGQHEHRRLLSPGFQLDLLDRFAGDRQQELRDCAAAAHQELVAARRRLDQLEQAAAGREREIDLLRFELAEIDALAPSVAEELELRSERERLRRAEELARAAFLCAEALAGEGTEVSAFGDVLAVAEREAAAVRCADPDFDRLLARLESLRLEAQDLAAELRSYGERSESDPERLAAVEERLERYDRLLRKHGGTVGAVLEHAAACRERLAQLEAVEDAIAEARERVEALAHGYDELATALHESRVSAAPRLARAVERELRALAFPHARFEVRVEQAAVAGPLGRDAVAFALAANPGVDPAPIREAASGGELSRVLLALTAVAGAGELPTIVFDEIDAGVGGRTAHVVGERLASVAESTQVLCVTHLPQVAARADAHFRVVKELAAGSATTRVERLANDAVVAELCRMLGADESDAGARRHVETLRRAA</sequence>
<evidence type="ECO:0000256" key="1">
    <source>
        <dbReference type="ARBA" id="ARBA00003618"/>
    </source>
</evidence>
<dbReference type="GO" id="GO:0043590">
    <property type="term" value="C:bacterial nucleoid"/>
    <property type="evidence" value="ECO:0007669"/>
    <property type="project" value="TreeGrafter"/>
</dbReference>
<evidence type="ECO:0000256" key="3">
    <source>
        <dbReference type="ARBA" id="ARBA00021315"/>
    </source>
</evidence>
<feature type="coiled-coil region" evidence="10">
    <location>
        <begin position="165"/>
        <end position="229"/>
    </location>
</feature>
<dbReference type="AlphaFoldDB" id="A0A1H6FV64"/>
<dbReference type="EMBL" id="FNWJ01000002">
    <property type="protein sequence ID" value="SEH14170.1"/>
    <property type="molecule type" value="Genomic_DNA"/>
</dbReference>
<dbReference type="InterPro" id="IPR004604">
    <property type="entry name" value="DNA_recomb/repair_RecN"/>
</dbReference>
<comment type="similarity">
    <text evidence="2 9">Belongs to the RecN family.</text>
</comment>
<evidence type="ECO:0000259" key="11">
    <source>
        <dbReference type="Pfam" id="PF02463"/>
    </source>
</evidence>
<dbReference type="GO" id="GO:0005524">
    <property type="term" value="F:ATP binding"/>
    <property type="evidence" value="ECO:0007669"/>
    <property type="project" value="UniProtKB-KW"/>
</dbReference>
<dbReference type="InterPro" id="IPR003395">
    <property type="entry name" value="RecF/RecN/SMC_N"/>
</dbReference>
<dbReference type="NCBIfam" id="TIGR00634">
    <property type="entry name" value="recN"/>
    <property type="match status" value="1"/>
</dbReference>